<evidence type="ECO:0000313" key="2">
    <source>
        <dbReference type="Proteomes" id="UP001147782"/>
    </source>
</evidence>
<reference evidence="1" key="2">
    <citation type="journal article" date="2023" name="IMA Fungus">
        <title>Comparative genomic study of the Penicillium genus elucidates a diverse pangenome and 15 lateral gene transfer events.</title>
        <authorList>
            <person name="Petersen C."/>
            <person name="Sorensen T."/>
            <person name="Nielsen M.R."/>
            <person name="Sondergaard T.E."/>
            <person name="Sorensen J.L."/>
            <person name="Fitzpatrick D.A."/>
            <person name="Frisvad J.C."/>
            <person name="Nielsen K.L."/>
        </authorList>
    </citation>
    <scope>NUCLEOTIDE SEQUENCE</scope>
    <source>
        <strain evidence="1">IBT 29864</strain>
    </source>
</reference>
<protein>
    <submittedName>
        <fullName evidence="1">Uncharacterized protein</fullName>
    </submittedName>
</protein>
<dbReference type="PANTHER" id="PTHR24198:SF165">
    <property type="entry name" value="ANKYRIN REPEAT-CONTAINING PROTEIN-RELATED"/>
    <property type="match status" value="1"/>
</dbReference>
<dbReference type="Proteomes" id="UP001147782">
    <property type="component" value="Unassembled WGS sequence"/>
</dbReference>
<reference evidence="1" key="1">
    <citation type="submission" date="2022-11" db="EMBL/GenBank/DDBJ databases">
        <authorList>
            <person name="Petersen C."/>
        </authorList>
    </citation>
    <scope>NUCLEOTIDE SEQUENCE</scope>
    <source>
        <strain evidence="1">IBT 29864</strain>
    </source>
</reference>
<organism evidence="1 2">
    <name type="scientific">Penicillium cataractarum</name>
    <dbReference type="NCBI Taxonomy" id="2100454"/>
    <lineage>
        <taxon>Eukaryota</taxon>
        <taxon>Fungi</taxon>
        <taxon>Dikarya</taxon>
        <taxon>Ascomycota</taxon>
        <taxon>Pezizomycotina</taxon>
        <taxon>Eurotiomycetes</taxon>
        <taxon>Eurotiomycetidae</taxon>
        <taxon>Eurotiales</taxon>
        <taxon>Aspergillaceae</taxon>
        <taxon>Penicillium</taxon>
    </lineage>
</organism>
<dbReference type="EMBL" id="JAPZBS010000002">
    <property type="protein sequence ID" value="KAJ5381878.1"/>
    <property type="molecule type" value="Genomic_DNA"/>
</dbReference>
<keyword evidence="2" id="KW-1185">Reference proteome</keyword>
<proteinExistence type="predicted"/>
<dbReference type="GeneID" id="81436414"/>
<dbReference type="InterPro" id="IPR036770">
    <property type="entry name" value="Ankyrin_rpt-contain_sf"/>
</dbReference>
<dbReference type="AlphaFoldDB" id="A0A9W9VH03"/>
<dbReference type="OrthoDB" id="426293at2759"/>
<comment type="caution">
    <text evidence="1">The sequence shown here is derived from an EMBL/GenBank/DDBJ whole genome shotgun (WGS) entry which is preliminary data.</text>
</comment>
<dbReference type="PANTHER" id="PTHR24198">
    <property type="entry name" value="ANKYRIN REPEAT AND PROTEIN KINASE DOMAIN-CONTAINING PROTEIN"/>
    <property type="match status" value="1"/>
</dbReference>
<accession>A0A9W9VH03</accession>
<dbReference type="Gene3D" id="1.25.40.20">
    <property type="entry name" value="Ankyrin repeat-containing domain"/>
    <property type="match status" value="1"/>
</dbReference>
<dbReference type="RefSeq" id="XP_056559449.1">
    <property type="nucleotide sequence ID" value="XM_056697237.1"/>
</dbReference>
<dbReference type="SUPFAM" id="SSF48403">
    <property type="entry name" value="Ankyrin repeat"/>
    <property type="match status" value="1"/>
</dbReference>
<evidence type="ECO:0000313" key="1">
    <source>
        <dbReference type="EMBL" id="KAJ5381878.1"/>
    </source>
</evidence>
<gene>
    <name evidence="1" type="ORF">N7496_004306</name>
</gene>
<name>A0A9W9VH03_9EURO</name>
<sequence>MDIRLPSKEELSSYNKIPIPRQTPKETIENLRSLCMNKDLQTFQHTIKLFLARSEPGYFFIEELEEVMIEAIKHDNVGFVSTLLSHGFPISPYYTIEATLRHAKCALPFGDLRPSVLGYAVKDEQLTTWLLDHGADPNQQCEIDRTPLSYAVQLAPISTIELMLSRGGVVRKGQLLQYAMFRATDLNNVISLLVDRGAPLNATMYEDGNTLMRFWPMSLGTPLHIAAELGKTDAIVAICLSSGQIPRSRMRMAALSWSGHKS</sequence>